<keyword evidence="5" id="KW-1185">Reference proteome</keyword>
<organism evidence="3 4">
    <name type="scientific">Caulobacter flavus</name>
    <dbReference type="NCBI Taxonomy" id="1679497"/>
    <lineage>
        <taxon>Bacteria</taxon>
        <taxon>Pseudomonadati</taxon>
        <taxon>Pseudomonadota</taxon>
        <taxon>Alphaproteobacteria</taxon>
        <taxon>Caulobacterales</taxon>
        <taxon>Caulobacteraceae</taxon>
        <taxon>Caulobacter</taxon>
    </lineage>
</organism>
<proteinExistence type="predicted"/>
<gene>
    <name evidence="2" type="ORF">C1707_20870</name>
    <name evidence="3" type="ORF">CFHF_20200</name>
</gene>
<evidence type="ECO:0000313" key="4">
    <source>
        <dbReference type="Proteomes" id="UP000234483"/>
    </source>
</evidence>
<reference evidence="3 4" key="1">
    <citation type="submission" date="2017-12" db="EMBL/GenBank/DDBJ databases">
        <title>The genome sequence of Caulobacter flavus CGMCC1 15093.</title>
        <authorList>
            <person name="Gao J."/>
            <person name="Mao X."/>
            <person name="Sun J."/>
        </authorList>
    </citation>
    <scope>NUCLEOTIDE SEQUENCE [LARGE SCALE GENOMIC DNA]</scope>
    <source>
        <strain evidence="3 4">CGMCC1 15093</strain>
    </source>
</reference>
<dbReference type="EMBL" id="CP026100">
    <property type="protein sequence ID" value="AYV48515.1"/>
    <property type="molecule type" value="Genomic_DNA"/>
</dbReference>
<evidence type="ECO:0000313" key="2">
    <source>
        <dbReference type="EMBL" id="AYV48515.1"/>
    </source>
</evidence>
<evidence type="ECO:0000313" key="3">
    <source>
        <dbReference type="EMBL" id="PLR08770.1"/>
    </source>
</evidence>
<dbReference type="OrthoDB" id="9987776at2"/>
<feature type="compositionally biased region" description="Basic and acidic residues" evidence="1">
    <location>
        <begin position="10"/>
        <end position="23"/>
    </location>
</feature>
<accession>A0A2N5CP95</accession>
<evidence type="ECO:0000256" key="1">
    <source>
        <dbReference type="SAM" id="MobiDB-lite"/>
    </source>
</evidence>
<protein>
    <recommendedName>
        <fullName evidence="6">HTH asnC-type domain-containing protein</fullName>
    </recommendedName>
</protein>
<dbReference type="EMBL" id="PJRQ01000041">
    <property type="protein sequence ID" value="PLR08770.1"/>
    <property type="molecule type" value="Genomic_DNA"/>
</dbReference>
<dbReference type="Proteomes" id="UP000281192">
    <property type="component" value="Chromosome"/>
</dbReference>
<feature type="region of interest" description="Disordered" evidence="1">
    <location>
        <begin position="181"/>
        <end position="201"/>
    </location>
</feature>
<evidence type="ECO:0008006" key="6">
    <source>
        <dbReference type="Google" id="ProtNLM"/>
    </source>
</evidence>
<dbReference type="AlphaFoldDB" id="A0A2N5CP95"/>
<dbReference type="KEGG" id="cfh:C1707_20870"/>
<evidence type="ECO:0000313" key="5">
    <source>
        <dbReference type="Proteomes" id="UP000281192"/>
    </source>
</evidence>
<feature type="region of interest" description="Disordered" evidence="1">
    <location>
        <begin position="1"/>
        <end position="23"/>
    </location>
</feature>
<dbReference type="Proteomes" id="UP000234483">
    <property type="component" value="Unassembled WGS sequence"/>
</dbReference>
<sequence>MAASSLSGDARMDSTSEGARRRAVSDRIDIHDAKLQAAAVRANGRIQDILQVLHIAKTTFSQRLSRLRVAGRARTITTINPLSGGRPHQFTAWVKLGVLTLETIARFEDGLIDDCAVFAAQRVAGDVDYRLSTFHASPGDAAAWLAAIRANPNVARAIHAPVRHLFGHGLEGVVLTPPVKQRGRRARSAAAKGSQTVRPSG</sequence>
<reference evidence="2 5" key="2">
    <citation type="submission" date="2018-01" db="EMBL/GenBank/DDBJ databases">
        <title>Complete genome sequence of Caulobacter flavus RHGG3.</title>
        <authorList>
            <person name="Yang E."/>
        </authorList>
    </citation>
    <scope>NUCLEOTIDE SEQUENCE [LARGE SCALE GENOMIC DNA]</scope>
    <source>
        <strain evidence="2 5">RHGG3</strain>
    </source>
</reference>
<name>A0A2N5CP95_9CAUL</name>